<evidence type="ECO:0000313" key="4">
    <source>
        <dbReference type="Proteomes" id="UP000288351"/>
    </source>
</evidence>
<sequence length="90" mass="9153">MTYSKAAAVVAGAVMALGVAAPAFADGHRGVAAAADNLLNNDTVSKGVVKKPNVNVDAVVNAVAKTAEKLKPTQGRAPKAPVRRTARTHH</sequence>
<dbReference type="RefSeq" id="WP_016574192.1">
    <property type="nucleotide sequence ID" value="NZ_BHXC01000007.1"/>
</dbReference>
<proteinExistence type="predicted"/>
<dbReference type="eggNOG" id="ENOG5030MVQ">
    <property type="taxonomic scope" value="Bacteria"/>
</dbReference>
<evidence type="ECO:0000256" key="1">
    <source>
        <dbReference type="SAM" id="MobiDB-lite"/>
    </source>
</evidence>
<dbReference type="Proteomes" id="UP000288351">
    <property type="component" value="Unassembled WGS sequence"/>
</dbReference>
<protein>
    <submittedName>
        <fullName evidence="3">Uncharacterized protein</fullName>
    </submittedName>
</protein>
<dbReference type="AlphaFoldDB" id="A0A059WB23"/>
<feature type="region of interest" description="Disordered" evidence="1">
    <location>
        <begin position="69"/>
        <end position="90"/>
    </location>
</feature>
<accession>A0A059WB23</accession>
<dbReference type="EMBL" id="BHXC01000007">
    <property type="protein sequence ID" value="GCB94656.1"/>
    <property type="molecule type" value="Genomic_DNA"/>
</dbReference>
<evidence type="ECO:0000313" key="3">
    <source>
        <dbReference type="EMBL" id="GCB94656.1"/>
    </source>
</evidence>
<feature type="chain" id="PRO_5043747060" evidence="2">
    <location>
        <begin position="26"/>
        <end position="90"/>
    </location>
</feature>
<name>A0A059WB23_STRNR</name>
<feature type="signal peptide" evidence="2">
    <location>
        <begin position="1"/>
        <end position="25"/>
    </location>
</feature>
<keyword evidence="2" id="KW-0732">Signal</keyword>
<gene>
    <name evidence="3" type="ORF">SALB_07456</name>
</gene>
<reference evidence="3 4" key="1">
    <citation type="journal article" date="2019" name="Microbiol. Resour. Announc.">
        <title>Draft Genome Sequence of the Most Traditional epsilon-Poly-l-Lysine Producer, Streptomyces albulus NBRC14147.</title>
        <authorList>
            <person name="Yamanaka K."/>
            <person name="Hamano Y."/>
        </authorList>
    </citation>
    <scope>NUCLEOTIDE SEQUENCE [LARGE SCALE GENOMIC DNA]</scope>
    <source>
        <strain evidence="3 4">NBRC 14147</strain>
    </source>
</reference>
<comment type="caution">
    <text evidence="3">The sequence shown here is derived from an EMBL/GenBank/DDBJ whole genome shotgun (WGS) entry which is preliminary data.</text>
</comment>
<evidence type="ECO:0000256" key="2">
    <source>
        <dbReference type="SAM" id="SignalP"/>
    </source>
</evidence>
<organism evidence="3 4">
    <name type="scientific">Streptomyces noursei</name>
    <name type="common">Streptomyces albulus</name>
    <dbReference type="NCBI Taxonomy" id="1971"/>
    <lineage>
        <taxon>Bacteria</taxon>
        <taxon>Bacillati</taxon>
        <taxon>Actinomycetota</taxon>
        <taxon>Actinomycetes</taxon>
        <taxon>Kitasatosporales</taxon>
        <taxon>Streptomycetaceae</taxon>
        <taxon>Streptomyces</taxon>
    </lineage>
</organism>
<feature type="compositionally biased region" description="Basic residues" evidence="1">
    <location>
        <begin position="81"/>
        <end position="90"/>
    </location>
</feature>